<name>A0AAW0NNX5_9GOBI</name>
<keyword evidence="5 8" id="KW-0472">Membrane</keyword>
<dbReference type="InterPro" id="IPR013106">
    <property type="entry name" value="Ig_V-set"/>
</dbReference>
<keyword evidence="8" id="KW-0812">Transmembrane</keyword>
<evidence type="ECO:0000256" key="2">
    <source>
        <dbReference type="ARBA" id="ARBA00022475"/>
    </source>
</evidence>
<comment type="caution">
    <text evidence="10">The sequence shown here is derived from an EMBL/GenBank/DDBJ whole genome shotgun (WGS) entry which is preliminary data.</text>
</comment>
<keyword evidence="3" id="KW-0732">Signal</keyword>
<evidence type="ECO:0000256" key="8">
    <source>
        <dbReference type="SAM" id="Phobius"/>
    </source>
</evidence>
<keyword evidence="8" id="KW-1133">Transmembrane helix</keyword>
<reference evidence="11" key="1">
    <citation type="submission" date="2024-04" db="EMBL/GenBank/DDBJ databases">
        <title>Salinicola lusitanus LLJ914,a marine bacterium isolated from the Okinawa Trough.</title>
        <authorList>
            <person name="Li J."/>
        </authorList>
    </citation>
    <scope>NUCLEOTIDE SEQUENCE [LARGE SCALE GENOMIC DNA]</scope>
</reference>
<dbReference type="PANTHER" id="PTHR19433:SF133">
    <property type="entry name" value="IMMUNE-TYPE RECEPTOR 5 PRECURSOR-RELATED"/>
    <property type="match status" value="1"/>
</dbReference>
<dbReference type="InterPro" id="IPR036179">
    <property type="entry name" value="Ig-like_dom_sf"/>
</dbReference>
<dbReference type="SMART" id="SM00406">
    <property type="entry name" value="IGv"/>
    <property type="match status" value="1"/>
</dbReference>
<proteinExistence type="predicted"/>
<evidence type="ECO:0000313" key="11">
    <source>
        <dbReference type="Proteomes" id="UP001460270"/>
    </source>
</evidence>
<evidence type="ECO:0000259" key="9">
    <source>
        <dbReference type="PROSITE" id="PS50835"/>
    </source>
</evidence>
<gene>
    <name evidence="10" type="ORF">WMY93_017270</name>
</gene>
<dbReference type="Proteomes" id="UP001460270">
    <property type="component" value="Unassembled WGS sequence"/>
</dbReference>
<evidence type="ECO:0000256" key="3">
    <source>
        <dbReference type="ARBA" id="ARBA00022729"/>
    </source>
</evidence>
<keyword evidence="11" id="KW-1185">Reference proteome</keyword>
<sequence length="228" mass="25316">MGLPVEEKTKFLSAKVGETDFKSEFRIHQTGLDTVKPGRSLILTCEVYYGSCDGPRKVHWFRQSEESAAEVLYSSGGSSDQCERKTTDSQTNSCVYNLNIHNVSSEQTGTYYCAVAACGQVLFGNGTRVKVQDGADWVFYILVSALVLASVLVGVLGFLLIVAKKKYSILSKEMHKFRAFTSTSSKEEVPEPDTEDVHYTALSINPSNRRQRKTVNTDCVYSSVQLHQ</sequence>
<evidence type="ECO:0000256" key="7">
    <source>
        <dbReference type="ARBA" id="ARBA00023180"/>
    </source>
</evidence>
<keyword evidence="6" id="KW-1015">Disulfide bond</keyword>
<dbReference type="GO" id="GO:0005886">
    <property type="term" value="C:plasma membrane"/>
    <property type="evidence" value="ECO:0007669"/>
    <property type="project" value="UniProtKB-SubCell"/>
</dbReference>
<dbReference type="SMART" id="SM00409">
    <property type="entry name" value="IG"/>
    <property type="match status" value="1"/>
</dbReference>
<keyword evidence="7" id="KW-0325">Glycoprotein</keyword>
<dbReference type="PROSITE" id="PS50835">
    <property type="entry name" value="IG_LIKE"/>
    <property type="match status" value="1"/>
</dbReference>
<dbReference type="PANTHER" id="PTHR19433">
    <property type="entry name" value="T-CELL RECEPTOR ALPHA CHAIN V REGION-RELATED"/>
    <property type="match status" value="1"/>
</dbReference>
<feature type="domain" description="Ig-like" evidence="9">
    <location>
        <begin position="35"/>
        <end position="115"/>
    </location>
</feature>
<dbReference type="Pfam" id="PF07686">
    <property type="entry name" value="V-set"/>
    <property type="match status" value="1"/>
</dbReference>
<evidence type="ECO:0000256" key="1">
    <source>
        <dbReference type="ARBA" id="ARBA00004236"/>
    </source>
</evidence>
<dbReference type="Gene3D" id="2.60.40.10">
    <property type="entry name" value="Immunoglobulins"/>
    <property type="match status" value="1"/>
</dbReference>
<dbReference type="InterPro" id="IPR052051">
    <property type="entry name" value="TCR_complex_component"/>
</dbReference>
<keyword evidence="2" id="KW-1003">Cell membrane</keyword>
<dbReference type="SUPFAM" id="SSF48726">
    <property type="entry name" value="Immunoglobulin"/>
    <property type="match status" value="1"/>
</dbReference>
<protein>
    <recommendedName>
        <fullName evidence="9">Ig-like domain-containing protein</fullName>
    </recommendedName>
</protein>
<evidence type="ECO:0000256" key="5">
    <source>
        <dbReference type="ARBA" id="ARBA00023136"/>
    </source>
</evidence>
<dbReference type="InterPro" id="IPR003599">
    <property type="entry name" value="Ig_sub"/>
</dbReference>
<accession>A0AAW0NNX5</accession>
<dbReference type="GO" id="GO:0002376">
    <property type="term" value="P:immune system process"/>
    <property type="evidence" value="ECO:0007669"/>
    <property type="project" value="UniProtKB-KW"/>
</dbReference>
<dbReference type="InterPro" id="IPR013783">
    <property type="entry name" value="Ig-like_fold"/>
</dbReference>
<organism evidence="10 11">
    <name type="scientific">Mugilogobius chulae</name>
    <name type="common">yellowstripe goby</name>
    <dbReference type="NCBI Taxonomy" id="88201"/>
    <lineage>
        <taxon>Eukaryota</taxon>
        <taxon>Metazoa</taxon>
        <taxon>Chordata</taxon>
        <taxon>Craniata</taxon>
        <taxon>Vertebrata</taxon>
        <taxon>Euteleostomi</taxon>
        <taxon>Actinopterygii</taxon>
        <taxon>Neopterygii</taxon>
        <taxon>Teleostei</taxon>
        <taxon>Neoteleostei</taxon>
        <taxon>Acanthomorphata</taxon>
        <taxon>Gobiaria</taxon>
        <taxon>Gobiiformes</taxon>
        <taxon>Gobioidei</taxon>
        <taxon>Gobiidae</taxon>
        <taxon>Gobionellinae</taxon>
        <taxon>Mugilogobius</taxon>
    </lineage>
</organism>
<dbReference type="EMBL" id="JBBPFD010000012">
    <property type="protein sequence ID" value="KAK7904663.1"/>
    <property type="molecule type" value="Genomic_DNA"/>
</dbReference>
<dbReference type="CDD" id="cd00099">
    <property type="entry name" value="IgV"/>
    <property type="match status" value="1"/>
</dbReference>
<evidence type="ECO:0000256" key="6">
    <source>
        <dbReference type="ARBA" id="ARBA00023157"/>
    </source>
</evidence>
<evidence type="ECO:0000256" key="4">
    <source>
        <dbReference type="ARBA" id="ARBA00022859"/>
    </source>
</evidence>
<keyword evidence="4" id="KW-0391">Immunity</keyword>
<dbReference type="GO" id="GO:0009617">
    <property type="term" value="P:response to bacterium"/>
    <property type="evidence" value="ECO:0007669"/>
    <property type="project" value="TreeGrafter"/>
</dbReference>
<dbReference type="AlphaFoldDB" id="A0AAW0NNX5"/>
<feature type="transmembrane region" description="Helical" evidence="8">
    <location>
        <begin position="137"/>
        <end position="162"/>
    </location>
</feature>
<evidence type="ECO:0000313" key="10">
    <source>
        <dbReference type="EMBL" id="KAK7904663.1"/>
    </source>
</evidence>
<comment type="subcellular location">
    <subcellularLocation>
        <location evidence="1">Cell membrane</location>
    </subcellularLocation>
</comment>
<dbReference type="InterPro" id="IPR007110">
    <property type="entry name" value="Ig-like_dom"/>
</dbReference>